<dbReference type="GO" id="GO:0005737">
    <property type="term" value="C:cytoplasm"/>
    <property type="evidence" value="ECO:0007669"/>
    <property type="project" value="TreeGrafter"/>
</dbReference>
<evidence type="ECO:0000256" key="1">
    <source>
        <dbReference type="ARBA" id="ARBA00022763"/>
    </source>
</evidence>
<reference evidence="4 5" key="1">
    <citation type="journal article" date="2014" name="Int. J. Syst. Evol. Microbiol.">
        <title>Complete genome sequence of Corynebacterium casei LMG S-19264T (=DSM 44701T), isolated from a smear-ripened cheese.</title>
        <authorList>
            <consortium name="US DOE Joint Genome Institute (JGI-PGF)"/>
            <person name="Walter F."/>
            <person name="Albersmeier A."/>
            <person name="Kalinowski J."/>
            <person name="Ruckert C."/>
        </authorList>
    </citation>
    <scope>NUCLEOTIDE SEQUENCE [LARGE SCALE GENOMIC DNA]</scope>
    <source>
        <strain evidence="4 5">CGMCC 1.12976</strain>
    </source>
</reference>
<name>A0A917F2F8_9MICO</name>
<dbReference type="GO" id="GO:0008725">
    <property type="term" value="F:DNA-3-methyladenine glycosylase activity"/>
    <property type="evidence" value="ECO:0007669"/>
    <property type="project" value="TreeGrafter"/>
</dbReference>
<evidence type="ECO:0000313" key="5">
    <source>
        <dbReference type="Proteomes" id="UP000598775"/>
    </source>
</evidence>
<evidence type="ECO:0000256" key="2">
    <source>
        <dbReference type="ARBA" id="ARBA00023204"/>
    </source>
</evidence>
<keyword evidence="5" id="KW-1185">Reference proteome</keyword>
<dbReference type="AlphaFoldDB" id="A0A917F2F8"/>
<evidence type="ECO:0000256" key="3">
    <source>
        <dbReference type="SAM" id="MobiDB-lite"/>
    </source>
</evidence>
<dbReference type="Proteomes" id="UP000598775">
    <property type="component" value="Unassembled WGS sequence"/>
</dbReference>
<dbReference type="GO" id="GO:0006307">
    <property type="term" value="P:DNA alkylation repair"/>
    <property type="evidence" value="ECO:0007669"/>
    <property type="project" value="TreeGrafter"/>
</dbReference>
<dbReference type="InterPro" id="IPR011257">
    <property type="entry name" value="DNA_glycosylase"/>
</dbReference>
<gene>
    <name evidence="4" type="ORF">GCM10011399_31590</name>
</gene>
<dbReference type="GO" id="GO:0043916">
    <property type="term" value="F:DNA-7-methylguanine glycosylase activity"/>
    <property type="evidence" value="ECO:0007669"/>
    <property type="project" value="TreeGrafter"/>
</dbReference>
<dbReference type="PANTHER" id="PTHR43003">
    <property type="entry name" value="DNA-3-METHYLADENINE GLYCOSYLASE"/>
    <property type="match status" value="1"/>
</dbReference>
<dbReference type="GO" id="GO:0032993">
    <property type="term" value="C:protein-DNA complex"/>
    <property type="evidence" value="ECO:0007669"/>
    <property type="project" value="TreeGrafter"/>
</dbReference>
<dbReference type="RefSeq" id="WP_229715416.1">
    <property type="nucleotide sequence ID" value="NZ_BMGP01000006.1"/>
</dbReference>
<dbReference type="SUPFAM" id="SSF48150">
    <property type="entry name" value="DNA-glycosylase"/>
    <property type="match status" value="2"/>
</dbReference>
<protein>
    <submittedName>
        <fullName evidence="4">3-methyladenine DNA glycosylase</fullName>
    </submittedName>
</protein>
<dbReference type="InterPro" id="IPR051912">
    <property type="entry name" value="Alkylbase_DNA_Glycosylase/TA"/>
</dbReference>
<comment type="caution">
    <text evidence="4">The sequence shown here is derived from an EMBL/GenBank/DDBJ whole genome shotgun (WGS) entry which is preliminary data.</text>
</comment>
<sequence length="368" mass="40185">MDALLESAVPLTTTYRPSRPLNLRQTVGTLLRGATEPTMRFTPNGFWRVMRTPLGPVTLQAESDERGDVHARAWGPGAEWVLDALPELLGAGDSWNELDLTSVPMLAEVRRHHPGMWLTCTSLVFESLVPSILEQKVTTIEARRSWHYLLRKFGDAPPGPAPEGMRVQPSARGWQLIPSWEWHRAGVGPDRSRAIVGAAALAAGLDRLASGGARGDQTQTQSKTQAQTQAQTQMQSQTQTQTQSQAQTPAAVQSATLGVGAGYSVRAVRDVTGVLEKLQSVHGVGRWTAAETSQRSHGHPDAVSVGDYHLAAHVGWVLVGKPVDDDGMLELLEPWRGHRQRVVRLILASGIPKPRFGPRATIQDHRFH</sequence>
<dbReference type="PANTHER" id="PTHR43003:SF6">
    <property type="entry name" value="DNA GLYCOSYLASE"/>
    <property type="match status" value="1"/>
</dbReference>
<keyword evidence="1" id="KW-0227">DNA damage</keyword>
<keyword evidence="2" id="KW-0234">DNA repair</keyword>
<organism evidence="4 5">
    <name type="scientific">Subtercola lobariae</name>
    <dbReference type="NCBI Taxonomy" id="1588641"/>
    <lineage>
        <taxon>Bacteria</taxon>
        <taxon>Bacillati</taxon>
        <taxon>Actinomycetota</taxon>
        <taxon>Actinomycetes</taxon>
        <taxon>Micrococcales</taxon>
        <taxon>Microbacteriaceae</taxon>
        <taxon>Subtercola</taxon>
    </lineage>
</organism>
<accession>A0A917F2F8</accession>
<dbReference type="EMBL" id="BMGP01000006">
    <property type="protein sequence ID" value="GGF36351.1"/>
    <property type="molecule type" value="Genomic_DNA"/>
</dbReference>
<dbReference type="GO" id="GO:0006285">
    <property type="term" value="P:base-excision repair, AP site formation"/>
    <property type="evidence" value="ECO:0007669"/>
    <property type="project" value="TreeGrafter"/>
</dbReference>
<evidence type="ECO:0000313" key="4">
    <source>
        <dbReference type="EMBL" id="GGF36351.1"/>
    </source>
</evidence>
<feature type="region of interest" description="Disordered" evidence="3">
    <location>
        <begin position="211"/>
        <end position="242"/>
    </location>
</feature>
<dbReference type="GO" id="GO:0032131">
    <property type="term" value="F:alkylated DNA binding"/>
    <property type="evidence" value="ECO:0007669"/>
    <property type="project" value="TreeGrafter"/>
</dbReference>
<dbReference type="Gene3D" id="1.10.340.30">
    <property type="entry name" value="Hypothetical protein, domain 2"/>
    <property type="match status" value="1"/>
</dbReference>
<proteinExistence type="predicted"/>